<organism evidence="1 2">
    <name type="scientific">Phaedon cochleariae</name>
    <name type="common">Mustard beetle</name>
    <dbReference type="NCBI Taxonomy" id="80249"/>
    <lineage>
        <taxon>Eukaryota</taxon>
        <taxon>Metazoa</taxon>
        <taxon>Ecdysozoa</taxon>
        <taxon>Arthropoda</taxon>
        <taxon>Hexapoda</taxon>
        <taxon>Insecta</taxon>
        <taxon>Pterygota</taxon>
        <taxon>Neoptera</taxon>
        <taxon>Endopterygota</taxon>
        <taxon>Coleoptera</taxon>
        <taxon>Polyphaga</taxon>
        <taxon>Cucujiformia</taxon>
        <taxon>Chrysomeloidea</taxon>
        <taxon>Chrysomelidae</taxon>
        <taxon>Chrysomelinae</taxon>
        <taxon>Chrysomelini</taxon>
        <taxon>Phaedon</taxon>
    </lineage>
</organism>
<accession>A0A9N9SB24</accession>
<reference evidence="1" key="2">
    <citation type="submission" date="2022-10" db="EMBL/GenBank/DDBJ databases">
        <authorList>
            <consortium name="ENA_rothamsted_submissions"/>
            <consortium name="culmorum"/>
            <person name="King R."/>
        </authorList>
    </citation>
    <scope>NUCLEOTIDE SEQUENCE</scope>
</reference>
<reference evidence="1" key="1">
    <citation type="submission" date="2022-01" db="EMBL/GenBank/DDBJ databases">
        <authorList>
            <person name="King R."/>
        </authorList>
    </citation>
    <scope>NUCLEOTIDE SEQUENCE</scope>
</reference>
<name>A0A9N9SB24_PHACE</name>
<dbReference type="Proteomes" id="UP001153737">
    <property type="component" value="Chromosome 1"/>
</dbReference>
<keyword evidence="2" id="KW-1185">Reference proteome</keyword>
<proteinExistence type="predicted"/>
<evidence type="ECO:0000313" key="1">
    <source>
        <dbReference type="EMBL" id="CAG9813062.1"/>
    </source>
</evidence>
<gene>
    <name evidence="1" type="ORF">PHAECO_LOCUS364</name>
</gene>
<sequence>MESDFEEGFSTLVGLIYCRSKEKRNRRMWVHAIVKERTEKCLFSFEDEIKMNDEKFFNFVRISKDSFYELVTLMKNQITKQDTAMRRSISPEAKLVITLR</sequence>
<dbReference type="EMBL" id="OU896707">
    <property type="protein sequence ID" value="CAG9813062.1"/>
    <property type="molecule type" value="Genomic_DNA"/>
</dbReference>
<dbReference type="OrthoDB" id="8195499at2759"/>
<evidence type="ECO:0000313" key="2">
    <source>
        <dbReference type="Proteomes" id="UP001153737"/>
    </source>
</evidence>
<protein>
    <submittedName>
        <fullName evidence="1">Uncharacterized protein</fullName>
    </submittedName>
</protein>
<dbReference type="AlphaFoldDB" id="A0A9N9SB24"/>